<organism evidence="2 3">
    <name type="scientific">Austropuccinia psidii MF-1</name>
    <dbReference type="NCBI Taxonomy" id="1389203"/>
    <lineage>
        <taxon>Eukaryota</taxon>
        <taxon>Fungi</taxon>
        <taxon>Dikarya</taxon>
        <taxon>Basidiomycota</taxon>
        <taxon>Pucciniomycotina</taxon>
        <taxon>Pucciniomycetes</taxon>
        <taxon>Pucciniales</taxon>
        <taxon>Sphaerophragmiaceae</taxon>
        <taxon>Austropuccinia</taxon>
    </lineage>
</organism>
<feature type="compositionally biased region" description="Pro residues" evidence="1">
    <location>
        <begin position="50"/>
        <end position="59"/>
    </location>
</feature>
<name>A0A9Q3BFN7_9BASI</name>
<keyword evidence="3" id="KW-1185">Reference proteome</keyword>
<proteinExistence type="predicted"/>
<evidence type="ECO:0000313" key="2">
    <source>
        <dbReference type="EMBL" id="MBW0464624.1"/>
    </source>
</evidence>
<feature type="compositionally biased region" description="Polar residues" evidence="1">
    <location>
        <begin position="62"/>
        <end position="80"/>
    </location>
</feature>
<feature type="region of interest" description="Disordered" evidence="1">
    <location>
        <begin position="1"/>
        <end position="101"/>
    </location>
</feature>
<reference evidence="2" key="1">
    <citation type="submission" date="2021-03" db="EMBL/GenBank/DDBJ databases">
        <title>Draft genome sequence of rust myrtle Austropuccinia psidii MF-1, a brazilian biotype.</title>
        <authorList>
            <person name="Quecine M.C."/>
            <person name="Pachon D.M.R."/>
            <person name="Bonatelli M.L."/>
            <person name="Correr F.H."/>
            <person name="Franceschini L.M."/>
            <person name="Leite T.F."/>
            <person name="Margarido G.R.A."/>
            <person name="Almeida C.A."/>
            <person name="Ferrarezi J.A."/>
            <person name="Labate C.A."/>
        </authorList>
    </citation>
    <scope>NUCLEOTIDE SEQUENCE</scope>
    <source>
        <strain evidence="2">MF-1</strain>
    </source>
</reference>
<dbReference type="AlphaFoldDB" id="A0A9Q3BFN7"/>
<gene>
    <name evidence="2" type="ORF">O181_004339</name>
</gene>
<accession>A0A9Q3BFN7</accession>
<dbReference type="EMBL" id="AVOT02000834">
    <property type="protein sequence ID" value="MBW0464624.1"/>
    <property type="molecule type" value="Genomic_DNA"/>
</dbReference>
<sequence>MATPSSSPTQSPAHNFPNKAMHSTARNFQPILSTIPSSVPPPSSGNSTARPPPASPMRPSPITQSRPSPVHPTQQIQPVDSISRAREVRSPPPFPSAQVFQRREHWSIRVTRTDTNDGNEGQEAVSRLFGRVDRNSREVIMYSNDSIITGTASEEMAAKFSWYEDEFINHFQGAFDDLGREKSSVFLFCVWFVYYPNSY</sequence>
<dbReference type="Proteomes" id="UP000765509">
    <property type="component" value="Unassembled WGS sequence"/>
</dbReference>
<comment type="caution">
    <text evidence="2">The sequence shown here is derived from an EMBL/GenBank/DDBJ whole genome shotgun (WGS) entry which is preliminary data.</text>
</comment>
<protein>
    <submittedName>
        <fullName evidence="2">Uncharacterized protein</fullName>
    </submittedName>
</protein>
<evidence type="ECO:0000313" key="3">
    <source>
        <dbReference type="Proteomes" id="UP000765509"/>
    </source>
</evidence>
<evidence type="ECO:0000256" key="1">
    <source>
        <dbReference type="SAM" id="MobiDB-lite"/>
    </source>
</evidence>
<feature type="compositionally biased region" description="Low complexity" evidence="1">
    <location>
        <begin position="1"/>
        <end position="12"/>
    </location>
</feature>